<keyword evidence="2 4" id="KW-0863">Zinc-finger</keyword>
<gene>
    <name evidence="7" type="primary">LOC113214420</name>
</gene>
<accession>A0A6J1TCY1</accession>
<dbReference type="KEGG" id="foc:113214420"/>
<dbReference type="PANTHER" id="PTHR22791:SF6">
    <property type="entry name" value="RING-TYPE DOMAIN-CONTAINING PROTEIN"/>
    <property type="match status" value="1"/>
</dbReference>
<dbReference type="PROSITE" id="PS50089">
    <property type="entry name" value="ZF_RING_2"/>
    <property type="match status" value="1"/>
</dbReference>
<dbReference type="InterPro" id="IPR001841">
    <property type="entry name" value="Znf_RING"/>
</dbReference>
<dbReference type="SUPFAM" id="SSF57850">
    <property type="entry name" value="RING/U-box"/>
    <property type="match status" value="1"/>
</dbReference>
<dbReference type="GO" id="GO:0061630">
    <property type="term" value="F:ubiquitin protein ligase activity"/>
    <property type="evidence" value="ECO:0007669"/>
    <property type="project" value="TreeGrafter"/>
</dbReference>
<dbReference type="InterPro" id="IPR051435">
    <property type="entry name" value="RING_finger_E3_ubiq-ligases"/>
</dbReference>
<proteinExistence type="predicted"/>
<sequence length="487" mass="54001">MDLKCDICFLNFDLDAHRPKNLPCGHTICKECVENPSLGRKCPTCRKAFKIRRLEDLPDSFLTIRLLEDEDAPPCKKLKIEDPELQQLQRGAVAGRKVVEMLRLVVPLAVEALNRQLESSVAQLGQVEQALERRVQREAAGDVGTTSDAVEEPLQLAEQLEASHRLLTSTKCTVTAEEEGGSSWTASVQPGGCGDILRVLLLQLRADGQLGKVDDAIAVSDGPAVAYVGSPLISVLTISDKQLVNGRLKVEDILRDAQKQWTIPRSLKNLKGDGSEDLLRVIGAHLVELETSGEVQPSVMEEVQKMSGLRRLQVKCAMDTAYPDLPLQLEELSVTVMTENQLRCVERMPRLRSLKAYDYFGPNLTFPPSQHGRLLWLSVGFHTEKKPTMLSLIRAHASSLQELHVYCTFSASRRQFYFPDLGQELAACGLQSLRRLVLCFTGLARPCIEHGQVAGCLLQRRSIRGFFPQHVDVMCGSCHMSSTAILD</sequence>
<keyword evidence="6" id="KW-1185">Reference proteome</keyword>
<dbReference type="GeneID" id="113214420"/>
<dbReference type="GO" id="GO:0008270">
    <property type="term" value="F:zinc ion binding"/>
    <property type="evidence" value="ECO:0007669"/>
    <property type="project" value="UniProtKB-KW"/>
</dbReference>
<organism evidence="6 7">
    <name type="scientific">Frankliniella occidentalis</name>
    <name type="common">Western flower thrips</name>
    <name type="synonym">Euthrips occidentalis</name>
    <dbReference type="NCBI Taxonomy" id="133901"/>
    <lineage>
        <taxon>Eukaryota</taxon>
        <taxon>Metazoa</taxon>
        <taxon>Ecdysozoa</taxon>
        <taxon>Arthropoda</taxon>
        <taxon>Hexapoda</taxon>
        <taxon>Insecta</taxon>
        <taxon>Pterygota</taxon>
        <taxon>Neoptera</taxon>
        <taxon>Paraneoptera</taxon>
        <taxon>Thysanoptera</taxon>
        <taxon>Terebrantia</taxon>
        <taxon>Thripoidea</taxon>
        <taxon>Thripidae</taxon>
        <taxon>Frankliniella</taxon>
    </lineage>
</organism>
<dbReference type="OrthoDB" id="784962at2759"/>
<protein>
    <submittedName>
        <fullName evidence="7">Uncharacterized protein LOC113214420</fullName>
    </submittedName>
</protein>
<keyword evidence="1" id="KW-0479">Metal-binding</keyword>
<name>A0A6J1TCY1_FRAOC</name>
<feature type="domain" description="RING-type" evidence="5">
    <location>
        <begin position="5"/>
        <end position="46"/>
    </location>
</feature>
<evidence type="ECO:0000256" key="2">
    <source>
        <dbReference type="ARBA" id="ARBA00022771"/>
    </source>
</evidence>
<evidence type="ECO:0000259" key="5">
    <source>
        <dbReference type="PROSITE" id="PS50089"/>
    </source>
</evidence>
<keyword evidence="3" id="KW-0862">Zinc</keyword>
<dbReference type="Gene3D" id="3.30.40.10">
    <property type="entry name" value="Zinc/RING finger domain, C3HC4 (zinc finger)"/>
    <property type="match status" value="1"/>
</dbReference>
<evidence type="ECO:0000256" key="1">
    <source>
        <dbReference type="ARBA" id="ARBA00022723"/>
    </source>
</evidence>
<evidence type="ECO:0000313" key="7">
    <source>
        <dbReference type="RefSeq" id="XP_026289565.2"/>
    </source>
</evidence>
<evidence type="ECO:0000256" key="3">
    <source>
        <dbReference type="ARBA" id="ARBA00022833"/>
    </source>
</evidence>
<dbReference type="Pfam" id="PF14634">
    <property type="entry name" value="zf-RING_5"/>
    <property type="match status" value="1"/>
</dbReference>
<dbReference type="AlphaFoldDB" id="A0A6J1TCY1"/>
<dbReference type="InterPro" id="IPR017907">
    <property type="entry name" value="Znf_RING_CS"/>
</dbReference>
<dbReference type="Proteomes" id="UP000504606">
    <property type="component" value="Unplaced"/>
</dbReference>
<dbReference type="SMART" id="SM00184">
    <property type="entry name" value="RING"/>
    <property type="match status" value="1"/>
</dbReference>
<evidence type="ECO:0000313" key="6">
    <source>
        <dbReference type="Proteomes" id="UP000504606"/>
    </source>
</evidence>
<dbReference type="PANTHER" id="PTHR22791">
    <property type="entry name" value="RING-TYPE DOMAIN-CONTAINING PROTEIN"/>
    <property type="match status" value="1"/>
</dbReference>
<dbReference type="GO" id="GO:0016567">
    <property type="term" value="P:protein ubiquitination"/>
    <property type="evidence" value="ECO:0007669"/>
    <property type="project" value="TreeGrafter"/>
</dbReference>
<dbReference type="PROSITE" id="PS00518">
    <property type="entry name" value="ZF_RING_1"/>
    <property type="match status" value="1"/>
</dbReference>
<evidence type="ECO:0000256" key="4">
    <source>
        <dbReference type="PROSITE-ProRule" id="PRU00175"/>
    </source>
</evidence>
<dbReference type="RefSeq" id="XP_026289565.2">
    <property type="nucleotide sequence ID" value="XM_026433780.2"/>
</dbReference>
<dbReference type="InterPro" id="IPR013083">
    <property type="entry name" value="Znf_RING/FYVE/PHD"/>
</dbReference>
<reference evidence="7" key="1">
    <citation type="submission" date="2025-08" db="UniProtKB">
        <authorList>
            <consortium name="RefSeq"/>
        </authorList>
    </citation>
    <scope>IDENTIFICATION</scope>
    <source>
        <tissue evidence="7">Whole organism</tissue>
    </source>
</reference>